<keyword evidence="16" id="KW-1185">Reference proteome</keyword>
<proteinExistence type="inferred from homology"/>
<comment type="similarity">
    <text evidence="2 13">Belongs to the WhiB family.</text>
</comment>
<comment type="PTM">
    <text evidence="13">The Fe-S cluster can be nitrosylated by nitric oxide (NO).</text>
</comment>
<dbReference type="AlphaFoldDB" id="Q9ACZ0"/>
<dbReference type="OrthoDB" id="4087889at2"/>
<evidence type="ECO:0000256" key="13">
    <source>
        <dbReference type="HAMAP-Rule" id="MF_01479"/>
    </source>
</evidence>
<dbReference type="InterPro" id="IPR014284">
    <property type="entry name" value="RNA_pol_sigma-70_dom"/>
</dbReference>
<reference evidence="16" key="2">
    <citation type="journal article" date="2002" name="Nature">
        <title>Complete genome sequence of the model actinomycete Streptomyces coelicolor A3(2).</title>
        <authorList>
            <person name="Bentley S.D."/>
            <person name="Chater K.F."/>
            <person name="Cerdeno-Tarraga A.M."/>
            <person name="Challis G.L."/>
            <person name="Thomson N.R."/>
            <person name="James K.D."/>
            <person name="Harris D.E."/>
            <person name="Quail M.A."/>
            <person name="Kieser H."/>
            <person name="Harper D."/>
            <person name="Bateman A."/>
            <person name="Brown S."/>
            <person name="Chandra G."/>
            <person name="Chen C.W."/>
            <person name="Collins M."/>
            <person name="Cronin A."/>
            <person name="Fraser A."/>
            <person name="Goble A."/>
            <person name="Hidalgo J."/>
            <person name="Hornsby T."/>
            <person name="Howarth S."/>
            <person name="Huang C.H."/>
            <person name="Kieser T."/>
            <person name="Larke L."/>
            <person name="Murphy L."/>
            <person name="Oliver K."/>
            <person name="O'Neil S."/>
            <person name="Rabbinowitsch E."/>
            <person name="Rajandream M.A."/>
            <person name="Rutherford K."/>
            <person name="Rutter S."/>
            <person name="Seeger K."/>
            <person name="Saunders D."/>
            <person name="Sharp S."/>
            <person name="Squares R."/>
            <person name="Squares S."/>
            <person name="Taylor K."/>
            <person name="Warren T."/>
            <person name="Wietzorrek A."/>
            <person name="Woodward J."/>
            <person name="Barrell B.G."/>
            <person name="Parkhill J."/>
            <person name="Hopwood D.A."/>
        </authorList>
    </citation>
    <scope>NUCLEOTIDE SEQUENCE [LARGE SCALE GENOMIC DNA]</scope>
    <source>
        <strain evidence="16">ATCC BAA-471 / A3(2) / M145</strain>
    </source>
</reference>
<dbReference type="GO" id="GO:0051539">
    <property type="term" value="F:4 iron, 4 sulfur cluster binding"/>
    <property type="evidence" value="ECO:0007669"/>
    <property type="project" value="UniProtKB-UniRule"/>
</dbReference>
<keyword evidence="11 13" id="KW-1015">Disulfide bond</keyword>
<organism evidence="15 16">
    <name type="scientific">Streptomyces coelicolor (strain ATCC BAA-471 / A3(2) / M145)</name>
    <dbReference type="NCBI Taxonomy" id="100226"/>
    <lineage>
        <taxon>Bacteria</taxon>
        <taxon>Bacillati</taxon>
        <taxon>Actinomycetota</taxon>
        <taxon>Actinomycetes</taxon>
        <taxon>Kitasatosporales</taxon>
        <taxon>Streptomycetaceae</taxon>
        <taxon>Streptomyces</taxon>
        <taxon>Streptomyces albidoflavus group</taxon>
    </lineage>
</organism>
<dbReference type="InterPro" id="IPR013325">
    <property type="entry name" value="RNA_pol_sigma_r2"/>
</dbReference>
<geneLocation type="plasmid" evidence="16">
    <name>SCP1</name>
</geneLocation>
<dbReference type="InterPro" id="IPR036388">
    <property type="entry name" value="WH-like_DNA-bd_sf"/>
</dbReference>
<feature type="binding site" evidence="13">
    <location>
        <position position="38"/>
    </location>
    <ligand>
        <name>[4Fe-4S] cluster</name>
        <dbReference type="ChEBI" id="CHEBI:49883"/>
    </ligand>
</feature>
<sequence length="268" mass="30393">MTSVSNWSTHAACRTVDPNEMFVRAKALTRRKTGCFGCPVRIPCLAHALDTPLEFGVWGGWDEQERQALLHTGSEVNSWFELLEAVGTDYEKVEAFLKRERRLRWLSPEEEAAFVAVFRARFVPLMGFLIKAGASRHDAEDAAQSACVELARVWRTVDRPGPWLRTTAFRMWLKTVHRMRPEELTDDEIPESSADDHSDDVAETMAMVQLLRRLPPLQRTVMAFAIDGCTPSETAEVLDKPAENIRQNLKRARKKLERLLTEDGGGVE</sequence>
<evidence type="ECO:0000256" key="10">
    <source>
        <dbReference type="ARBA" id="ARBA00023125"/>
    </source>
</evidence>
<dbReference type="EMBL" id="AL589148">
    <property type="protein sequence ID" value="CAC36682.1"/>
    <property type="molecule type" value="Genomic_DNA"/>
</dbReference>
<evidence type="ECO:0000259" key="14">
    <source>
        <dbReference type="PROSITE" id="PS51674"/>
    </source>
</evidence>
<feature type="binding site" evidence="13">
    <location>
        <position position="44"/>
    </location>
    <ligand>
        <name>[4Fe-4S] cluster</name>
        <dbReference type="ChEBI" id="CHEBI:49883"/>
    </ligand>
</feature>
<evidence type="ECO:0000313" key="15">
    <source>
        <dbReference type="EMBL" id="CAC36682.1"/>
    </source>
</evidence>
<keyword evidence="9" id="KW-0731">Sigma factor</keyword>
<evidence type="ECO:0000256" key="9">
    <source>
        <dbReference type="ARBA" id="ARBA00023082"/>
    </source>
</evidence>
<dbReference type="KEGG" id="sco:SCP1.161c"/>
<dbReference type="InterPro" id="IPR013324">
    <property type="entry name" value="RNA_pol_sigma_r3/r4-like"/>
</dbReference>
<evidence type="ECO:0000313" key="16">
    <source>
        <dbReference type="Proteomes" id="UP000001973"/>
    </source>
</evidence>
<dbReference type="RefSeq" id="WP_011039460.1">
    <property type="nucleotide sequence ID" value="NC_003903.1"/>
</dbReference>
<keyword evidence="6 13" id="KW-0408">Iron</keyword>
<dbReference type="NCBIfam" id="TIGR02937">
    <property type="entry name" value="sigma70-ECF"/>
    <property type="match status" value="1"/>
</dbReference>
<protein>
    <recommendedName>
        <fullName evidence="13">Transcriptional regulator WhiB</fullName>
    </recommendedName>
</protein>
<reference evidence="15 16" key="1">
    <citation type="journal article" date="1998" name="J. Bacteriol.">
        <title>Cloning and physical mapping of the EcoRI fragments of the giant linear plasmid SCP1.</title>
        <authorList>
            <person name="Redenbach M."/>
            <person name="Ikeda K."/>
            <person name="Yamasaki M."/>
            <person name="Kinashi H."/>
        </authorList>
    </citation>
    <scope>NUCLEOTIDE SEQUENCE [LARGE SCALE GENOMIC DNA]</scope>
    <source>
        <strain evidence="16">ATCC BAA-471 / A3(2) / M145</strain>
    </source>
</reference>
<feature type="domain" description="4Fe-4S Wbl-type" evidence="14">
    <location>
        <begin position="12"/>
        <end position="68"/>
    </location>
</feature>
<keyword evidence="4 13" id="KW-0004">4Fe-4S</keyword>
<dbReference type="Gene3D" id="1.10.10.10">
    <property type="entry name" value="Winged helix-like DNA-binding domain superfamily/Winged helix DNA-binding domain"/>
    <property type="match status" value="1"/>
</dbReference>
<dbReference type="GO" id="GO:0005737">
    <property type="term" value="C:cytoplasm"/>
    <property type="evidence" value="ECO:0007669"/>
    <property type="project" value="UniProtKB-SubCell"/>
</dbReference>
<dbReference type="SUPFAM" id="SSF88946">
    <property type="entry name" value="Sigma2 domain of RNA polymerase sigma factors"/>
    <property type="match status" value="1"/>
</dbReference>
<evidence type="ECO:0000256" key="3">
    <source>
        <dbReference type="ARBA" id="ARBA00010641"/>
    </source>
</evidence>
<evidence type="ECO:0000256" key="7">
    <source>
        <dbReference type="ARBA" id="ARBA00023014"/>
    </source>
</evidence>
<dbReference type="InParanoid" id="Q9ACZ0"/>
<dbReference type="PATRIC" id="fig|100226.15.peg.8107"/>
<dbReference type="PROSITE" id="PS51674">
    <property type="entry name" value="4FE4S_WBL"/>
    <property type="match status" value="1"/>
</dbReference>
<evidence type="ECO:0000256" key="1">
    <source>
        <dbReference type="ARBA" id="ARBA00004496"/>
    </source>
</evidence>
<feature type="binding site" evidence="13">
    <location>
        <position position="13"/>
    </location>
    <ligand>
        <name>[4Fe-4S] cluster</name>
        <dbReference type="ChEBI" id="CHEBI:49883"/>
    </ligand>
</feature>
<keyword evidence="10 13" id="KW-0238">DNA-binding</keyword>
<keyword evidence="8 13" id="KW-0805">Transcription regulation</keyword>
<dbReference type="Gene3D" id="1.10.1740.10">
    <property type="match status" value="1"/>
</dbReference>
<dbReference type="GO" id="GO:0003677">
    <property type="term" value="F:DNA binding"/>
    <property type="evidence" value="ECO:0007669"/>
    <property type="project" value="UniProtKB-UniRule"/>
</dbReference>
<evidence type="ECO:0000256" key="5">
    <source>
        <dbReference type="ARBA" id="ARBA00022723"/>
    </source>
</evidence>
<dbReference type="GO" id="GO:0035731">
    <property type="term" value="F:dinitrosyl-iron complex binding"/>
    <property type="evidence" value="ECO:0007669"/>
    <property type="project" value="UniProtKB-UniRule"/>
</dbReference>
<dbReference type="PANTHER" id="PTHR38839">
    <property type="entry name" value="TRANSCRIPTIONAL REGULATOR WHID-RELATED"/>
    <property type="match status" value="1"/>
</dbReference>
<keyword evidence="7 13" id="KW-0411">Iron-sulfur</keyword>
<evidence type="ECO:0000256" key="2">
    <source>
        <dbReference type="ARBA" id="ARBA00006597"/>
    </source>
</evidence>
<accession>Q9ACZ0</accession>
<dbReference type="Pfam" id="PF02467">
    <property type="entry name" value="Whib"/>
    <property type="match status" value="1"/>
</dbReference>
<dbReference type="HOGENOM" id="CLU_1037928_0_0_11"/>
<comment type="PTM">
    <text evidence="13">Upon Fe-S cluster removal intramolecular disulfide bonds are formed.</text>
</comment>
<dbReference type="HAMAP" id="MF_01479">
    <property type="entry name" value="WhiB"/>
    <property type="match status" value="1"/>
</dbReference>
<dbReference type="STRING" id="100226.gene:17765666"/>
<dbReference type="InterPro" id="IPR013249">
    <property type="entry name" value="RNA_pol_sigma70_r4_t2"/>
</dbReference>
<name>Q9ACZ0_STRCO</name>
<gene>
    <name evidence="13" type="primary">whiB</name>
    <name evidence="15" type="ordered locus">SCP1.161c</name>
</gene>
<dbReference type="Proteomes" id="UP000001973">
    <property type="component" value="Plasmid SCP1"/>
</dbReference>
<keyword evidence="12 13" id="KW-0804">Transcription</keyword>
<dbReference type="InterPro" id="IPR034768">
    <property type="entry name" value="4FE4S_WBL"/>
</dbReference>
<comment type="function">
    <text evidence="13">Acts as a transcriptional regulator. Probably redox-responsive. The apo- but not holo-form probably binds DNA.</text>
</comment>
<dbReference type="InterPro" id="IPR003482">
    <property type="entry name" value="Whib"/>
</dbReference>
<evidence type="ECO:0000256" key="12">
    <source>
        <dbReference type="ARBA" id="ARBA00023163"/>
    </source>
</evidence>
<keyword evidence="5 13" id="KW-0479">Metal-binding</keyword>
<dbReference type="SUPFAM" id="SSF88659">
    <property type="entry name" value="Sigma3 and sigma4 domains of RNA polymerase sigma factors"/>
    <property type="match status" value="1"/>
</dbReference>
<comment type="cofactor">
    <cofactor evidence="13">
        <name>[4Fe-4S] cluster</name>
        <dbReference type="ChEBI" id="CHEBI:49883"/>
    </cofactor>
    <text evidence="13">Binds 1 [4Fe-4S] cluster per subunit. Following nitrosylation of the [4Fe-4S] cluster binds 1 [4Fe-8(NO)] cluster per subunit.</text>
</comment>
<evidence type="ECO:0000256" key="4">
    <source>
        <dbReference type="ARBA" id="ARBA00022485"/>
    </source>
</evidence>
<feature type="binding site" evidence="13">
    <location>
        <position position="35"/>
    </location>
    <ligand>
        <name>[4Fe-4S] cluster</name>
        <dbReference type="ChEBI" id="CHEBI:49883"/>
    </ligand>
</feature>
<evidence type="ECO:0000256" key="11">
    <source>
        <dbReference type="ARBA" id="ARBA00023157"/>
    </source>
</evidence>
<keyword evidence="13" id="KW-0963">Cytoplasm</keyword>
<dbReference type="GO" id="GO:0006352">
    <property type="term" value="P:DNA-templated transcription initiation"/>
    <property type="evidence" value="ECO:0007669"/>
    <property type="project" value="InterPro"/>
</dbReference>
<reference evidence="15 16" key="3">
    <citation type="journal article" date="2008" name="Proc. Natl. Acad. Sci. U.S.A.">
        <title>2-Alkyl-4-hydroxymethylfuran-3-carboxylic acids, antibiotic production inducers discovered by Streptomyces coelicolor genome mining.</title>
        <authorList>
            <person name="Corre C."/>
            <person name="Song L."/>
            <person name="O'Rourke S."/>
            <person name="Chater K.F."/>
            <person name="Challis G.L."/>
        </authorList>
    </citation>
    <scope>NUCLEOTIDE SEQUENCE [LARGE SCALE GENOMIC DNA]</scope>
    <source>
        <strain evidence="16">ATCC BAA-471 / A3(2) / M145</strain>
    </source>
</reference>
<evidence type="ECO:0000256" key="8">
    <source>
        <dbReference type="ARBA" id="ARBA00023015"/>
    </source>
</evidence>
<dbReference type="Pfam" id="PF08281">
    <property type="entry name" value="Sigma70_r4_2"/>
    <property type="match status" value="1"/>
</dbReference>
<reference evidence="15 16" key="4">
    <citation type="journal article" date="2009" name="Mol. Microbiol.">
        <title>Extracellular signalling, translational control, two repressors and an activator all contribute to the regulation of methylenomycin production in Streptomyces coelicolor.</title>
        <authorList>
            <person name="O'Rourke S."/>
            <person name="Wietzorrek A."/>
            <person name="Fowler K."/>
            <person name="Corre C."/>
            <person name="Challis G.L."/>
            <person name="Chater K.F."/>
        </authorList>
    </citation>
    <scope>NUCLEOTIDE SEQUENCE [LARGE SCALE GENOMIC DNA]</scope>
    <source>
        <strain evidence="16">ATCC BAA-471 / A3(2) / M145</strain>
    </source>
</reference>
<dbReference type="GO" id="GO:0016987">
    <property type="term" value="F:sigma factor activity"/>
    <property type="evidence" value="ECO:0007669"/>
    <property type="project" value="UniProtKB-KW"/>
</dbReference>
<dbReference type="GO" id="GO:0046872">
    <property type="term" value="F:metal ion binding"/>
    <property type="evidence" value="ECO:0007669"/>
    <property type="project" value="UniProtKB-KW"/>
</dbReference>
<evidence type="ECO:0000256" key="6">
    <source>
        <dbReference type="ARBA" id="ARBA00023004"/>
    </source>
</evidence>
<comment type="similarity">
    <text evidence="3">Belongs to the sigma-70 factor family. ECF subfamily.</text>
</comment>
<dbReference type="PANTHER" id="PTHR38839:SF7">
    <property type="entry name" value="TRANSCRIPTIONAL REGULATOR WHIB4"/>
    <property type="match status" value="1"/>
</dbReference>
<comment type="subcellular location">
    <subcellularLocation>
        <location evidence="1 13">Cytoplasm</location>
    </subcellularLocation>
</comment>